<dbReference type="SUPFAM" id="SSF56112">
    <property type="entry name" value="Protein kinase-like (PK-like)"/>
    <property type="match status" value="1"/>
</dbReference>
<reference evidence="8" key="2">
    <citation type="submission" date="2024-06" db="UniProtKB">
        <authorList>
            <consortium name="EnsemblMetazoa"/>
        </authorList>
    </citation>
    <scope>IDENTIFICATION</scope>
</reference>
<keyword evidence="4" id="KW-0175">Coiled coil</keyword>
<dbReference type="Gene3D" id="2.30.30.190">
    <property type="entry name" value="CAP Gly-rich-like domain"/>
    <property type="match status" value="3"/>
</dbReference>
<dbReference type="KEGG" id="aqu:100634190"/>
<feature type="binding site" evidence="3">
    <location>
        <position position="1158"/>
    </location>
    <ligand>
        <name>ATP</name>
        <dbReference type="ChEBI" id="CHEBI:30616"/>
    </ligand>
</feature>
<dbReference type="PROSITE" id="PS50245">
    <property type="entry name" value="CAP_GLY_2"/>
    <property type="match status" value="2"/>
</dbReference>
<feature type="compositionally biased region" description="Basic and acidic residues" evidence="5">
    <location>
        <begin position="1"/>
        <end position="10"/>
    </location>
</feature>
<keyword evidence="9" id="KW-1185">Reference proteome</keyword>
<dbReference type="InterPro" id="IPR051681">
    <property type="entry name" value="Ser/Thr_Kinases-Pseudokinases"/>
</dbReference>
<dbReference type="Pfam" id="PF01302">
    <property type="entry name" value="CAP_GLY"/>
    <property type="match status" value="2"/>
</dbReference>
<feature type="domain" description="CAP-Gly" evidence="7">
    <location>
        <begin position="141"/>
        <end position="185"/>
    </location>
</feature>
<accession>A0AAN0J4P7</accession>
<feature type="coiled-coil region" evidence="4">
    <location>
        <begin position="1074"/>
        <end position="1122"/>
    </location>
</feature>
<dbReference type="PROSITE" id="PS50011">
    <property type="entry name" value="PROTEIN_KINASE_DOM"/>
    <property type="match status" value="1"/>
</dbReference>
<dbReference type="InterPro" id="IPR011009">
    <property type="entry name" value="Kinase-like_dom_sf"/>
</dbReference>
<dbReference type="GO" id="GO:0097527">
    <property type="term" value="P:necroptotic signaling pathway"/>
    <property type="evidence" value="ECO:0007669"/>
    <property type="project" value="TreeGrafter"/>
</dbReference>
<dbReference type="GO" id="GO:0004672">
    <property type="term" value="F:protein kinase activity"/>
    <property type="evidence" value="ECO:0007669"/>
    <property type="project" value="InterPro"/>
</dbReference>
<dbReference type="InterPro" id="IPR000719">
    <property type="entry name" value="Prot_kinase_dom"/>
</dbReference>
<reference evidence="9" key="1">
    <citation type="journal article" date="2010" name="Nature">
        <title>The Amphimedon queenslandica genome and the evolution of animal complexity.</title>
        <authorList>
            <person name="Srivastava M."/>
            <person name="Simakov O."/>
            <person name="Chapman J."/>
            <person name="Fahey B."/>
            <person name="Gauthier M.E."/>
            <person name="Mitros T."/>
            <person name="Richards G.S."/>
            <person name="Conaco C."/>
            <person name="Dacre M."/>
            <person name="Hellsten U."/>
            <person name="Larroux C."/>
            <person name="Putnam N.H."/>
            <person name="Stanke M."/>
            <person name="Adamska M."/>
            <person name="Darling A."/>
            <person name="Degnan S.M."/>
            <person name="Oakley T.H."/>
            <person name="Plachetzki D.C."/>
            <person name="Zhai Y."/>
            <person name="Adamski M."/>
            <person name="Calcino A."/>
            <person name="Cummins S.F."/>
            <person name="Goodstein D.M."/>
            <person name="Harris C."/>
            <person name="Jackson D.J."/>
            <person name="Leys S.P."/>
            <person name="Shu S."/>
            <person name="Woodcroft B.J."/>
            <person name="Vervoort M."/>
            <person name="Kosik K.S."/>
            <person name="Manning G."/>
            <person name="Degnan B.M."/>
            <person name="Rokhsar D.S."/>
        </authorList>
    </citation>
    <scope>NUCLEOTIDE SEQUENCE [LARGE SCALE GENOMIC DNA]</scope>
</reference>
<feature type="region of interest" description="Disordered" evidence="5">
    <location>
        <begin position="601"/>
        <end position="631"/>
    </location>
</feature>
<feature type="coiled-coil region" evidence="4">
    <location>
        <begin position="859"/>
        <end position="1041"/>
    </location>
</feature>
<feature type="compositionally biased region" description="Basic and acidic residues" evidence="5">
    <location>
        <begin position="493"/>
        <end position="514"/>
    </location>
</feature>
<dbReference type="Proteomes" id="UP000007879">
    <property type="component" value="Unassembled WGS sequence"/>
</dbReference>
<name>A0AAN0J4P7_AMPQE</name>
<evidence type="ECO:0000259" key="7">
    <source>
        <dbReference type="PROSITE" id="PS50245"/>
    </source>
</evidence>
<feature type="compositionally biased region" description="Basic and acidic residues" evidence="5">
    <location>
        <begin position="575"/>
        <end position="587"/>
    </location>
</feature>
<feature type="compositionally biased region" description="Basic and acidic residues" evidence="5">
    <location>
        <begin position="547"/>
        <end position="556"/>
    </location>
</feature>
<dbReference type="GO" id="GO:0005524">
    <property type="term" value="F:ATP binding"/>
    <property type="evidence" value="ECO:0007669"/>
    <property type="project" value="UniProtKB-UniRule"/>
</dbReference>
<feature type="region of interest" description="Disordered" evidence="5">
    <location>
        <begin position="1"/>
        <end position="22"/>
    </location>
</feature>
<dbReference type="InterPro" id="IPR008266">
    <property type="entry name" value="Tyr_kinase_AS"/>
</dbReference>
<dbReference type="RefSeq" id="XP_019851989.1">
    <property type="nucleotide sequence ID" value="XM_019996430.1"/>
</dbReference>
<evidence type="ECO:0000256" key="1">
    <source>
        <dbReference type="ARBA" id="ARBA00022741"/>
    </source>
</evidence>
<feature type="compositionally biased region" description="Pro residues" evidence="5">
    <location>
        <begin position="609"/>
        <end position="630"/>
    </location>
</feature>
<evidence type="ECO:0000313" key="8">
    <source>
        <dbReference type="EnsemblMetazoa" id="XP_019851989.1"/>
    </source>
</evidence>
<feature type="domain" description="CAP-Gly" evidence="7">
    <location>
        <begin position="659"/>
        <end position="702"/>
    </location>
</feature>
<dbReference type="InterPro" id="IPR000938">
    <property type="entry name" value="CAP-Gly_domain"/>
</dbReference>
<dbReference type="Gene3D" id="1.20.5.1000">
    <property type="entry name" value="arf6 gtpase in complex with a specific effector, jip4"/>
    <property type="match status" value="2"/>
</dbReference>
<dbReference type="Gene3D" id="3.30.200.20">
    <property type="entry name" value="Phosphorylase Kinase, domain 1"/>
    <property type="match status" value="1"/>
</dbReference>
<dbReference type="GeneID" id="100634190"/>
<dbReference type="Gene3D" id="1.10.510.10">
    <property type="entry name" value="Transferase(Phosphotransferase) domain 1"/>
    <property type="match status" value="1"/>
</dbReference>
<dbReference type="PANTHER" id="PTHR44329">
    <property type="entry name" value="SERINE/THREONINE-PROTEIN KINASE TNNI3K-RELATED"/>
    <property type="match status" value="1"/>
</dbReference>
<dbReference type="PROSITE" id="PS00109">
    <property type="entry name" value="PROTEIN_KINASE_TYR"/>
    <property type="match status" value="1"/>
</dbReference>
<proteinExistence type="predicted"/>
<evidence type="ECO:0000256" key="3">
    <source>
        <dbReference type="PROSITE-ProRule" id="PRU10141"/>
    </source>
</evidence>
<dbReference type="SUPFAM" id="SSF74924">
    <property type="entry name" value="Cap-Gly domain"/>
    <property type="match status" value="2"/>
</dbReference>
<organism evidence="8 9">
    <name type="scientific">Amphimedon queenslandica</name>
    <name type="common">Sponge</name>
    <dbReference type="NCBI Taxonomy" id="400682"/>
    <lineage>
        <taxon>Eukaryota</taxon>
        <taxon>Metazoa</taxon>
        <taxon>Porifera</taxon>
        <taxon>Demospongiae</taxon>
        <taxon>Heteroscleromorpha</taxon>
        <taxon>Haplosclerida</taxon>
        <taxon>Niphatidae</taxon>
        <taxon>Amphimedon</taxon>
    </lineage>
</organism>
<dbReference type="PANTHER" id="PTHR44329:SF298">
    <property type="entry name" value="MIXED LINEAGE KINASE DOMAIN-LIKE PROTEIN"/>
    <property type="match status" value="1"/>
</dbReference>
<dbReference type="Pfam" id="PF00069">
    <property type="entry name" value="Pkinase"/>
    <property type="match status" value="1"/>
</dbReference>
<dbReference type="InterPro" id="IPR036859">
    <property type="entry name" value="CAP-Gly_dom_sf"/>
</dbReference>
<dbReference type="PROSITE" id="PS00107">
    <property type="entry name" value="PROTEIN_KINASE_ATP"/>
    <property type="match status" value="1"/>
</dbReference>
<dbReference type="InterPro" id="IPR017441">
    <property type="entry name" value="Protein_kinase_ATP_BS"/>
</dbReference>
<evidence type="ECO:0000256" key="4">
    <source>
        <dbReference type="SAM" id="Coils"/>
    </source>
</evidence>
<evidence type="ECO:0000256" key="2">
    <source>
        <dbReference type="ARBA" id="ARBA00022840"/>
    </source>
</evidence>
<keyword evidence="1 3" id="KW-0547">Nucleotide-binding</keyword>
<feature type="compositionally biased region" description="Polar residues" evidence="5">
    <location>
        <begin position="531"/>
        <end position="544"/>
    </location>
</feature>
<feature type="compositionally biased region" description="Polar residues" evidence="5">
    <location>
        <begin position="558"/>
        <end position="570"/>
    </location>
</feature>
<evidence type="ECO:0000256" key="5">
    <source>
        <dbReference type="SAM" id="MobiDB-lite"/>
    </source>
</evidence>
<evidence type="ECO:0000259" key="6">
    <source>
        <dbReference type="PROSITE" id="PS50011"/>
    </source>
</evidence>
<keyword evidence="2 3" id="KW-0067">ATP-binding</keyword>
<protein>
    <submittedName>
        <fullName evidence="8">Uncharacterized protein</fullName>
    </submittedName>
</protein>
<feature type="region of interest" description="Disordered" evidence="5">
    <location>
        <begin position="477"/>
        <end position="587"/>
    </location>
</feature>
<evidence type="ECO:0000313" key="9">
    <source>
        <dbReference type="Proteomes" id="UP000007879"/>
    </source>
</evidence>
<feature type="domain" description="Protein kinase" evidence="6">
    <location>
        <begin position="1131"/>
        <end position="1386"/>
    </location>
</feature>
<feature type="region of interest" description="Disordered" evidence="5">
    <location>
        <begin position="193"/>
        <end position="232"/>
    </location>
</feature>
<sequence>MASILLKDKTGSFSPSGSVQEGEDPWEFKVFKGEFVVQLCQKEICRIKGVTLNYRLYHDAQIVLHADPVDVVPLDEGEIEYLQAVRPSSVRLKEYLNEENKKMKLNLVVGDKVIFKLKLAESVTSKITPTPSVNGTIHYIGHHPDSDGIIFGIEIAAQDHTYRGKGTSNGKPYFTCRPKNAVFVAMDKIIKKQDPPARTRSSQGSYEPSVIEQPRPTTRSQTKPGAASGQPAKSVYDRVKGFIKDFSVFSIEVSNTAEEGGISSPAHKSRFKKGDRVILQTVKEEVVAGTVRWVGPIRVAKDMKIDPLPVVGIETDTKIDPLKDFDDAGVNITGTHGTKLFKVAPTHSRVFLPEQLVLTVDEYTMQQQRDHAARFKQGHEVFKQDDATEKEKKLAAEHGMTVVEYQQLQEGFVAAKQGKDDGKVHVTGDPKIEEEMFAVGGGTRIIQGGREGLNELTITIKPMRFAGPEIVSKERIEEEEKALETTSKQQQRRINEQQHGQKDFQDNNERRGGDNDQQQRPNLSVMGESIRLQQPHQPQQSSRAQHLHNEGGERETASLPSNDNTRNHSPCNDPGHQDHGHYDNHQYQDWDPCDPACYDDHHGSGHYSPDPPSGPLPDPGDQPAVPPPNPLHFQFNIGSMVYIDTQKGDPLYGMVKWIGTLPDYPGTIAGVELERPLQGCTDGTWGGRRFFTCPYGKGYFCPLNILKQDTRYVDMTQSDAPLDFQSILTADGNEIHKSSMMEEDYPKDEHLLPIYAKDNSITEATDESPIPNSEYEKEATQDTKADMNNQIVLNLDESYDEFETDFTKESLYKLQQERPQCLQDTISKKPLSSFEGIISIQQQMHADLAWYNTNFDHMIRHCEELFDNLEERRSNFRQRESQLQKVYKQNIIKMKELNEDLTSCLRSLQDSHNSLTKEHQQLQMSHDTLTTNHQKLLKSHDTMTADHQELQNSHDNLSRNYQELQKSHNSLKMEHHKLHNSLKKEYHELQKLHNSLTLERQELQKSHDSLKMKHQELQKSHDSLKMKHQELQKSHNSLKMEHQELHKSNATLTTSHEELQTSHNNLKIAHQQEVTRHQKSQEEIENRLKQINQRLVQTQEELAAKQNEVAKLQSTLQKLENNWKVSCTDVTLSKKELGRGGWGVIWIGEFRGQSVAVKQMHELIKSDEYMELLHREINTMSQLRHPNLLQFIGAVLDHPSGNPMIITEVMDTSLRSAYERKEFTTNRHCRPVILSIMRDVAVGLNYLHCLPDPIIHRDVSSANVLLESKGDKKWKTKISDFGSAKFAHAAVTAAPGAAVYSAPESIATIHRKKRRQTTKMDSHSYGVLLCEVLTCRFPDEEIFEALLKQVKASSPQLHELIVSCIDEEPDKRPTMSEIIIKLDHFIANK</sequence>
<dbReference type="EnsemblMetazoa" id="XM_019996430.1">
    <property type="protein sequence ID" value="XP_019851989.1"/>
    <property type="gene ID" value="LOC100634190"/>
</dbReference>
<dbReference type="SMART" id="SM01052">
    <property type="entry name" value="CAP_GLY"/>
    <property type="match status" value="2"/>
</dbReference>